<organism evidence="3 4">
    <name type="scientific">Salipiger aestuarii</name>
    <dbReference type="NCBI Taxonomy" id="568098"/>
    <lineage>
        <taxon>Bacteria</taxon>
        <taxon>Pseudomonadati</taxon>
        <taxon>Pseudomonadota</taxon>
        <taxon>Alphaproteobacteria</taxon>
        <taxon>Rhodobacterales</taxon>
        <taxon>Roseobacteraceae</taxon>
        <taxon>Salipiger</taxon>
    </lineage>
</organism>
<gene>
    <name evidence="3" type="ORF">ATI53_10395</name>
</gene>
<dbReference type="AlphaFoldDB" id="A0A327XZ91"/>
<dbReference type="Proteomes" id="UP000249165">
    <property type="component" value="Unassembled WGS sequence"/>
</dbReference>
<dbReference type="InterPro" id="IPR001584">
    <property type="entry name" value="Integrase_cat-core"/>
</dbReference>
<keyword evidence="4" id="KW-1185">Reference proteome</keyword>
<dbReference type="SUPFAM" id="SSF53098">
    <property type="entry name" value="Ribonuclease H-like"/>
    <property type="match status" value="1"/>
</dbReference>
<protein>
    <recommendedName>
        <fullName evidence="2">Integrase catalytic domain-containing protein</fullName>
    </recommendedName>
</protein>
<dbReference type="InterPro" id="IPR036397">
    <property type="entry name" value="RNaseH_sf"/>
</dbReference>
<evidence type="ECO:0000313" key="4">
    <source>
        <dbReference type="Proteomes" id="UP000249165"/>
    </source>
</evidence>
<evidence type="ECO:0000256" key="1">
    <source>
        <dbReference type="SAM" id="MobiDB-lite"/>
    </source>
</evidence>
<feature type="compositionally biased region" description="Polar residues" evidence="1">
    <location>
        <begin position="694"/>
        <end position="713"/>
    </location>
</feature>
<dbReference type="GO" id="GO:0003676">
    <property type="term" value="F:nucleic acid binding"/>
    <property type="evidence" value="ECO:0007669"/>
    <property type="project" value="InterPro"/>
</dbReference>
<dbReference type="PROSITE" id="PS50994">
    <property type="entry name" value="INTEGRASE"/>
    <property type="match status" value="1"/>
</dbReference>
<dbReference type="GO" id="GO:0015074">
    <property type="term" value="P:DNA integration"/>
    <property type="evidence" value="ECO:0007669"/>
    <property type="project" value="InterPro"/>
</dbReference>
<reference evidence="3 4" key="1">
    <citation type="submission" date="2018-06" db="EMBL/GenBank/DDBJ databases">
        <title>Genomic Encyclopedia of Archaeal and Bacterial Type Strains, Phase II (KMG-II): from individual species to whole genera.</title>
        <authorList>
            <person name="Goeker M."/>
        </authorList>
    </citation>
    <scope>NUCLEOTIDE SEQUENCE [LARGE SCALE GENOMIC DNA]</scope>
    <source>
        <strain evidence="3 4">DSM 22011</strain>
    </source>
</reference>
<feature type="domain" description="Integrase catalytic" evidence="2">
    <location>
        <begin position="288"/>
        <end position="509"/>
    </location>
</feature>
<name>A0A327XZ91_9RHOB</name>
<dbReference type="RefSeq" id="WP_111550933.1">
    <property type="nucleotide sequence ID" value="NZ_LIGK01000029.1"/>
</dbReference>
<dbReference type="InterPro" id="IPR012337">
    <property type="entry name" value="RNaseH-like_sf"/>
</dbReference>
<dbReference type="OrthoDB" id="9814072at2"/>
<sequence>MTYFAGLKATDRVTFEGAEVTKTREVRDRGSEIVTHYLLSVSNADHGVDIRKFRADEIPHLLECELLIIERGYYSPAQQMDRAMFGAGEMFGATKNRRARIDLIMFLCMRMAHYRELGMILTRDGVQTWRAKLDRDYKSYQARRDYGTETANATQSLKPLPSNDTLLSYYRTFRKGGQQARVFCPPRAQSEDLDEQAIEDQNFVLRCLQQYLNPEFSKSEVAANTISQVEKENERRRAAGFPVLIDVKSARTYERWIEKYLDPFTVAVQREGLAKAKAKFRSVEQGLKASFPGQVVIFDAWQVHVLSLNVSRAAWDRMTPEQRAKVKRVRRWVVVAIDVATRMILGFAFCAAPNQEASLACLRMCFVDKTPLLREVGLFKSSWDSRAPIHMVSTDSGSEFGKNPFGGSRFVEAVRILSGSLLNAVTGVAELRAHIERLFRTFELKWARHLPGWTAGAPHLRNDRNPGREACLTDDDLHRLFVTFVADYNASPHRGLGGATPSGTWAKLSKHEQFDPFALPGSQALREACGSSHAAGVSEAGIRFEGLVYSNEFIRNQRKAPGVDRIAQSGEKLEIIVDPMNLGAISVVANGELISVPCLDETMRGKSLTRWKAEKTRLKAEAALDVADHSKAQSEARESWRGEAKAIADSAGVTMEGRSDAEAARLRKELEFGKGAHEKPFVGRDEFIDPLQTGYATGSSGNHTASAPTSPSETEAAEHPDGANPLDRFRSNGARRRPRS</sequence>
<dbReference type="Gene3D" id="3.30.420.10">
    <property type="entry name" value="Ribonuclease H-like superfamily/Ribonuclease H"/>
    <property type="match status" value="1"/>
</dbReference>
<accession>A0A327XZ91</accession>
<evidence type="ECO:0000313" key="3">
    <source>
        <dbReference type="EMBL" id="RAK13176.1"/>
    </source>
</evidence>
<feature type="region of interest" description="Disordered" evidence="1">
    <location>
        <begin position="689"/>
        <end position="740"/>
    </location>
</feature>
<comment type="caution">
    <text evidence="3">The sequence shown here is derived from an EMBL/GenBank/DDBJ whole genome shotgun (WGS) entry which is preliminary data.</text>
</comment>
<evidence type="ECO:0000259" key="2">
    <source>
        <dbReference type="PROSITE" id="PS50994"/>
    </source>
</evidence>
<dbReference type="EMBL" id="QLMG01000039">
    <property type="protein sequence ID" value="RAK13176.1"/>
    <property type="molecule type" value="Genomic_DNA"/>
</dbReference>
<proteinExistence type="predicted"/>